<proteinExistence type="predicted"/>
<dbReference type="InterPro" id="IPR051681">
    <property type="entry name" value="Ser/Thr_Kinases-Pseudokinases"/>
</dbReference>
<dbReference type="SUPFAM" id="SSF56112">
    <property type="entry name" value="Protein kinase-like (PK-like)"/>
    <property type="match status" value="1"/>
</dbReference>
<protein>
    <recommendedName>
        <fullName evidence="1">Protein kinase domain-containing protein</fullName>
    </recommendedName>
</protein>
<evidence type="ECO:0000313" key="3">
    <source>
        <dbReference type="Proteomes" id="UP000001058"/>
    </source>
</evidence>
<dbReference type="Proteomes" id="UP000001058">
    <property type="component" value="Unassembled WGS sequence"/>
</dbReference>
<reference evidence="2 3" key="1">
    <citation type="journal article" date="2010" name="Science">
        <title>Genomic analysis of organismal complexity in the multicellular green alga Volvox carteri.</title>
        <authorList>
            <person name="Prochnik S.E."/>
            <person name="Umen J."/>
            <person name="Nedelcu A.M."/>
            <person name="Hallmann A."/>
            <person name="Miller S.M."/>
            <person name="Nishii I."/>
            <person name="Ferris P."/>
            <person name="Kuo A."/>
            <person name="Mitros T."/>
            <person name="Fritz-Laylin L.K."/>
            <person name="Hellsten U."/>
            <person name="Chapman J."/>
            <person name="Simakov O."/>
            <person name="Rensing S.A."/>
            <person name="Terry A."/>
            <person name="Pangilinan J."/>
            <person name="Kapitonov V."/>
            <person name="Jurka J."/>
            <person name="Salamov A."/>
            <person name="Shapiro H."/>
            <person name="Schmutz J."/>
            <person name="Grimwood J."/>
            <person name="Lindquist E."/>
            <person name="Lucas S."/>
            <person name="Grigoriev I.V."/>
            <person name="Schmitt R."/>
            <person name="Kirk D."/>
            <person name="Rokhsar D.S."/>
        </authorList>
    </citation>
    <scope>NUCLEOTIDE SEQUENCE [LARGE SCALE GENOMIC DNA]</scope>
    <source>
        <strain evidence="3">f. Nagariensis / Eve</strain>
    </source>
</reference>
<dbReference type="SMART" id="SM00220">
    <property type="entry name" value="S_TKc"/>
    <property type="match status" value="1"/>
</dbReference>
<dbReference type="Gene3D" id="1.10.510.10">
    <property type="entry name" value="Transferase(Phosphotransferase) domain 1"/>
    <property type="match status" value="1"/>
</dbReference>
<evidence type="ECO:0000259" key="1">
    <source>
        <dbReference type="PROSITE" id="PS50011"/>
    </source>
</evidence>
<dbReference type="KEGG" id="vcn:VOLCADRAFT_47089"/>
<dbReference type="InterPro" id="IPR000719">
    <property type="entry name" value="Prot_kinase_dom"/>
</dbReference>
<feature type="domain" description="Protein kinase" evidence="1">
    <location>
        <begin position="1"/>
        <end position="148"/>
    </location>
</feature>
<dbReference type="InParanoid" id="D8TIZ5"/>
<dbReference type="PROSITE" id="PS50011">
    <property type="entry name" value="PROTEIN_KINASE_DOM"/>
    <property type="match status" value="1"/>
</dbReference>
<sequence>PALPPSDLKPQNLLLDGAGHVKVCDFGLARIMRNTPMRTEDTHAGTPAYMAPELFEGSMISEKVDVYAFAMTMYECFTGIMPWSWLAGEMQIITLVCLRGRRPRVPEWAPPFLARLINACWAAEPRERPHFRDILYLLQREMEAVVSP</sequence>
<dbReference type="AlphaFoldDB" id="D8TIZ5"/>
<organism evidence="3">
    <name type="scientific">Volvox carteri f. nagariensis</name>
    <dbReference type="NCBI Taxonomy" id="3068"/>
    <lineage>
        <taxon>Eukaryota</taxon>
        <taxon>Viridiplantae</taxon>
        <taxon>Chlorophyta</taxon>
        <taxon>core chlorophytes</taxon>
        <taxon>Chlorophyceae</taxon>
        <taxon>CS clade</taxon>
        <taxon>Chlamydomonadales</taxon>
        <taxon>Volvocaceae</taxon>
        <taxon>Volvox</taxon>
    </lineage>
</organism>
<dbReference type="eggNOG" id="KOG0192">
    <property type="taxonomic scope" value="Eukaryota"/>
</dbReference>
<dbReference type="GeneID" id="9617595"/>
<dbReference type="Pfam" id="PF07714">
    <property type="entry name" value="PK_Tyr_Ser-Thr"/>
    <property type="match status" value="1"/>
</dbReference>
<dbReference type="OrthoDB" id="536504at2759"/>
<gene>
    <name evidence="2" type="ORF">VOLCADRAFT_47089</name>
</gene>
<accession>D8TIZ5</accession>
<dbReference type="PANTHER" id="PTHR44329">
    <property type="entry name" value="SERINE/THREONINE-PROTEIN KINASE TNNI3K-RELATED"/>
    <property type="match status" value="1"/>
</dbReference>
<dbReference type="GO" id="GO:0004674">
    <property type="term" value="F:protein serine/threonine kinase activity"/>
    <property type="evidence" value="ECO:0007669"/>
    <property type="project" value="TreeGrafter"/>
</dbReference>
<dbReference type="InterPro" id="IPR011009">
    <property type="entry name" value="Kinase-like_dom_sf"/>
</dbReference>
<feature type="non-terminal residue" evidence="2">
    <location>
        <position position="1"/>
    </location>
</feature>
<dbReference type="EMBL" id="GL378324">
    <property type="protein sequence ID" value="EFJ52285.1"/>
    <property type="molecule type" value="Genomic_DNA"/>
</dbReference>
<name>D8TIZ5_VOLCA</name>
<dbReference type="STRING" id="3068.D8TIZ5"/>
<feature type="non-terminal residue" evidence="2">
    <location>
        <position position="148"/>
    </location>
</feature>
<dbReference type="InterPro" id="IPR001245">
    <property type="entry name" value="Ser-Thr/Tyr_kinase_cat_dom"/>
</dbReference>
<dbReference type="GO" id="GO:0005524">
    <property type="term" value="F:ATP binding"/>
    <property type="evidence" value="ECO:0007669"/>
    <property type="project" value="InterPro"/>
</dbReference>
<dbReference type="RefSeq" id="XP_002946358.1">
    <property type="nucleotide sequence ID" value="XM_002946312.1"/>
</dbReference>
<evidence type="ECO:0000313" key="2">
    <source>
        <dbReference type="EMBL" id="EFJ52285.1"/>
    </source>
</evidence>
<keyword evidence="3" id="KW-1185">Reference proteome</keyword>